<evidence type="ECO:0000256" key="1">
    <source>
        <dbReference type="SAM" id="SignalP"/>
    </source>
</evidence>
<name>A0A9W8HN77_9FUNG</name>
<evidence type="ECO:0000259" key="2">
    <source>
        <dbReference type="PROSITE" id="PS50213"/>
    </source>
</evidence>
<dbReference type="PROSITE" id="PS50213">
    <property type="entry name" value="FAS1"/>
    <property type="match status" value="1"/>
</dbReference>
<dbReference type="InterPro" id="IPR036378">
    <property type="entry name" value="FAS1_dom_sf"/>
</dbReference>
<feature type="non-terminal residue" evidence="3">
    <location>
        <position position="1"/>
    </location>
</feature>
<dbReference type="EMBL" id="JANBUO010002607">
    <property type="protein sequence ID" value="KAJ2794236.1"/>
    <property type="molecule type" value="Genomic_DNA"/>
</dbReference>
<protein>
    <recommendedName>
        <fullName evidence="2">FAS1 domain-containing protein</fullName>
    </recommendedName>
</protein>
<feature type="chain" id="PRO_5040754548" description="FAS1 domain-containing protein" evidence="1">
    <location>
        <begin position="30"/>
        <end position="397"/>
    </location>
</feature>
<reference evidence="3" key="1">
    <citation type="submission" date="2022-07" db="EMBL/GenBank/DDBJ databases">
        <title>Phylogenomic reconstructions and comparative analyses of Kickxellomycotina fungi.</title>
        <authorList>
            <person name="Reynolds N.K."/>
            <person name="Stajich J.E."/>
            <person name="Barry K."/>
            <person name="Grigoriev I.V."/>
            <person name="Crous P."/>
            <person name="Smith M.E."/>
        </authorList>
    </citation>
    <scope>NUCLEOTIDE SEQUENCE</scope>
    <source>
        <strain evidence="3">NRRL 1565</strain>
    </source>
</reference>
<comment type="caution">
    <text evidence="3">The sequence shown here is derived from an EMBL/GenBank/DDBJ whole genome shotgun (WGS) entry which is preliminary data.</text>
</comment>
<sequence length="397" mass="42918">MRLCLNSQAPTRWALLLLLLLTPILLVAGENVAFGAAKNRANSAAHTTDDREERPLITFVDLLSSSERFGEFLHTVQRLRMVLPLNRLTNATMFVPTNEAVRRYRREHGYDAADAGGSVYRGVSDGQAWYHVIRDGAIGVQDLAQGTMVWESLSRPGDNTDDIHAAPDDRHRFGIMLKTENSGGAVVANGVPVLAQNFSCEAGNVYLVDGLLTIPPSIIELLQSADSTDQSQGSSAAGAQGAYDPLGTFPFNPSDLRKYGAVERLFAAAGWSDVLGAAEDSHIQNQQDEMHTLWAFSNSAFSSEFSYAERAYLLHGSAFAADDEDLHRDAIADARAIASRYISRGPASIARLGKGKHTVQRFGSQENITVVVSEGSDGVVARVDGQPIGQFDGIARN</sequence>
<gene>
    <name evidence="3" type="ORF">H4R20_006293</name>
</gene>
<dbReference type="InterPro" id="IPR000782">
    <property type="entry name" value="FAS1_domain"/>
</dbReference>
<dbReference type="SUPFAM" id="SSF82153">
    <property type="entry name" value="FAS1 domain"/>
    <property type="match status" value="1"/>
</dbReference>
<evidence type="ECO:0000313" key="3">
    <source>
        <dbReference type="EMBL" id="KAJ2794236.1"/>
    </source>
</evidence>
<feature type="signal peptide" evidence="1">
    <location>
        <begin position="1"/>
        <end position="29"/>
    </location>
</feature>
<keyword evidence="4" id="KW-1185">Reference proteome</keyword>
<keyword evidence="1" id="KW-0732">Signal</keyword>
<evidence type="ECO:0000313" key="4">
    <source>
        <dbReference type="Proteomes" id="UP001140094"/>
    </source>
</evidence>
<dbReference type="Proteomes" id="UP001140094">
    <property type="component" value="Unassembled WGS sequence"/>
</dbReference>
<accession>A0A9W8HN77</accession>
<dbReference type="Gene3D" id="2.30.180.10">
    <property type="entry name" value="FAS1 domain"/>
    <property type="match status" value="1"/>
</dbReference>
<proteinExistence type="predicted"/>
<dbReference type="AlphaFoldDB" id="A0A9W8HN77"/>
<dbReference type="OrthoDB" id="14252at2759"/>
<feature type="domain" description="FAS1" evidence="2">
    <location>
        <begin position="56"/>
        <end position="212"/>
    </location>
</feature>
<organism evidence="3 4">
    <name type="scientific">Coemansia guatemalensis</name>
    <dbReference type="NCBI Taxonomy" id="2761395"/>
    <lineage>
        <taxon>Eukaryota</taxon>
        <taxon>Fungi</taxon>
        <taxon>Fungi incertae sedis</taxon>
        <taxon>Zoopagomycota</taxon>
        <taxon>Kickxellomycotina</taxon>
        <taxon>Kickxellomycetes</taxon>
        <taxon>Kickxellales</taxon>
        <taxon>Kickxellaceae</taxon>
        <taxon>Coemansia</taxon>
    </lineage>
</organism>